<evidence type="ECO:0000313" key="15">
    <source>
        <dbReference type="EMBL" id="GAA5164735.1"/>
    </source>
</evidence>
<proteinExistence type="inferred from homology"/>
<dbReference type="Gene3D" id="2.40.170.20">
    <property type="entry name" value="TonB-dependent receptor, beta-barrel domain"/>
    <property type="match status" value="1"/>
</dbReference>
<comment type="caution">
    <text evidence="15">The sequence shown here is derived from an EMBL/GenBank/DDBJ whole genome shotgun (WGS) entry which is preliminary data.</text>
</comment>
<evidence type="ECO:0000256" key="10">
    <source>
        <dbReference type="PROSITE-ProRule" id="PRU01360"/>
    </source>
</evidence>
<dbReference type="Gene3D" id="2.170.130.10">
    <property type="entry name" value="TonB-dependent receptor, plug domain"/>
    <property type="match status" value="1"/>
</dbReference>
<organism evidence="15 16">
    <name type="scientific">Viridibacterium curvum</name>
    <dbReference type="NCBI Taxonomy" id="1101404"/>
    <lineage>
        <taxon>Bacteria</taxon>
        <taxon>Pseudomonadati</taxon>
        <taxon>Pseudomonadota</taxon>
        <taxon>Betaproteobacteria</taxon>
        <taxon>Rhodocyclales</taxon>
        <taxon>Rhodocyclaceae</taxon>
        <taxon>Viridibacterium</taxon>
    </lineage>
</organism>
<comment type="similarity">
    <text evidence="2 10 11">Belongs to the TonB-dependent receptor family.</text>
</comment>
<evidence type="ECO:0000256" key="12">
    <source>
        <dbReference type="SAM" id="SignalP"/>
    </source>
</evidence>
<evidence type="ECO:0000259" key="13">
    <source>
        <dbReference type="Pfam" id="PF00593"/>
    </source>
</evidence>
<dbReference type="PANTHER" id="PTHR30069:SF27">
    <property type="entry name" value="BLL4766 PROTEIN"/>
    <property type="match status" value="1"/>
</dbReference>
<dbReference type="Pfam" id="PF07715">
    <property type="entry name" value="Plug"/>
    <property type="match status" value="1"/>
</dbReference>
<sequence>MRVPLRWLALALSGLPLACFAAPPEDPFIEDLPVVISASRMPQSLDRAPGSVTVIDGDLIRASGYRDLARIFRLVPGMQTGQERGNNYWVSYHGLGNNFPSELQVLVDGRSIYSLASFGGVDWTNLPVTPDEIERIEVVRGPNAATYGANAFMGVINIITRHTAQSPDGRLTGRVGNAQIRDSDGITHFEAGPTRTQLALSTRHDSGFDNLRDERRSELLTLRSDWQVSNRNEVMLRASASNLRRGEGYDSTLYDSNGSRKSWGTAQSLHLKWVGTPREDEELLAQYFHNESHYTDGWTAHIPAGYPYGPTQIDVNRNRRSSRDQFEFQHRSSGKTRQMVWGVEARRDRTSSPYMYANGEPKPVDLYRLFGSLDEDLARHWQLNIGAAIERYRSEPTHFAPRSFLNWQAAEGHTLRVGAARAYQQRPTFEKEGDIRVIDPVSGALLVRAYMPNPDLRQERIDSAEIGYLGRFRTLSTTLDVRLFNERIKDYIARVSVNSPAPYTAALESWIGSLQYQNMSRTITLRGVEYQLKSRPWRNGEIILSHAMIDRHSGDAGIDDRVAPYVASLSWFQKLDAHWSGMISVLRMGPISGGDGIAPLTNYVAKPYTSFDARIAWQTMLRQHRKLEIALNAINLGEKHQEIPDRGVQSYHATLGDKTPANITSRMIYLSASLDM</sequence>
<evidence type="ECO:0000256" key="3">
    <source>
        <dbReference type="ARBA" id="ARBA00022448"/>
    </source>
</evidence>
<keyword evidence="9 10" id="KW-0998">Cell outer membrane</keyword>
<keyword evidence="6 11" id="KW-0798">TonB box</keyword>
<keyword evidence="12" id="KW-0732">Signal</keyword>
<keyword evidence="7 10" id="KW-0472">Membrane</keyword>
<dbReference type="InterPro" id="IPR000531">
    <property type="entry name" value="Beta-barrel_TonB"/>
</dbReference>
<keyword evidence="3 10" id="KW-0813">Transport</keyword>
<keyword evidence="5 10" id="KW-0812">Transmembrane</keyword>
<evidence type="ECO:0000256" key="9">
    <source>
        <dbReference type="ARBA" id="ARBA00023237"/>
    </source>
</evidence>
<keyword evidence="4 10" id="KW-1134">Transmembrane beta strand</keyword>
<dbReference type="PANTHER" id="PTHR30069">
    <property type="entry name" value="TONB-DEPENDENT OUTER MEMBRANE RECEPTOR"/>
    <property type="match status" value="1"/>
</dbReference>
<dbReference type="SUPFAM" id="SSF56935">
    <property type="entry name" value="Porins"/>
    <property type="match status" value="1"/>
</dbReference>
<dbReference type="InterPro" id="IPR039426">
    <property type="entry name" value="TonB-dep_rcpt-like"/>
</dbReference>
<feature type="domain" description="TonB-dependent receptor-like beta-barrel" evidence="13">
    <location>
        <begin position="220"/>
        <end position="636"/>
    </location>
</feature>
<dbReference type="InterPro" id="IPR037066">
    <property type="entry name" value="Plug_dom_sf"/>
</dbReference>
<evidence type="ECO:0000256" key="4">
    <source>
        <dbReference type="ARBA" id="ARBA00022452"/>
    </source>
</evidence>
<evidence type="ECO:0000256" key="7">
    <source>
        <dbReference type="ARBA" id="ARBA00023136"/>
    </source>
</evidence>
<evidence type="ECO:0000256" key="6">
    <source>
        <dbReference type="ARBA" id="ARBA00023077"/>
    </source>
</evidence>
<dbReference type="PROSITE" id="PS52016">
    <property type="entry name" value="TONB_DEPENDENT_REC_3"/>
    <property type="match status" value="1"/>
</dbReference>
<dbReference type="InterPro" id="IPR012910">
    <property type="entry name" value="Plug_dom"/>
</dbReference>
<evidence type="ECO:0000256" key="2">
    <source>
        <dbReference type="ARBA" id="ARBA00009810"/>
    </source>
</evidence>
<evidence type="ECO:0000256" key="1">
    <source>
        <dbReference type="ARBA" id="ARBA00004571"/>
    </source>
</evidence>
<gene>
    <name evidence="15" type="ORF">GCM10025770_19150</name>
</gene>
<evidence type="ECO:0000259" key="14">
    <source>
        <dbReference type="Pfam" id="PF07715"/>
    </source>
</evidence>
<keyword evidence="8" id="KW-0675">Receptor</keyword>
<name>A0ABP9QNI2_9RHOO</name>
<evidence type="ECO:0000256" key="11">
    <source>
        <dbReference type="RuleBase" id="RU003357"/>
    </source>
</evidence>
<evidence type="ECO:0008006" key="17">
    <source>
        <dbReference type="Google" id="ProtNLM"/>
    </source>
</evidence>
<accession>A0ABP9QNI2</accession>
<dbReference type="Proteomes" id="UP001500547">
    <property type="component" value="Unassembled WGS sequence"/>
</dbReference>
<dbReference type="Pfam" id="PF00593">
    <property type="entry name" value="TonB_dep_Rec_b-barrel"/>
    <property type="match status" value="1"/>
</dbReference>
<feature type="domain" description="TonB-dependent receptor plug" evidence="14">
    <location>
        <begin position="46"/>
        <end position="155"/>
    </location>
</feature>
<protein>
    <recommendedName>
        <fullName evidence="17">TonB-dependent receptor</fullName>
    </recommendedName>
</protein>
<feature type="signal peptide" evidence="12">
    <location>
        <begin position="1"/>
        <end position="21"/>
    </location>
</feature>
<evidence type="ECO:0000256" key="8">
    <source>
        <dbReference type="ARBA" id="ARBA00023170"/>
    </source>
</evidence>
<evidence type="ECO:0000256" key="5">
    <source>
        <dbReference type="ARBA" id="ARBA00022692"/>
    </source>
</evidence>
<dbReference type="EMBL" id="BAABLD010000008">
    <property type="protein sequence ID" value="GAA5164735.1"/>
    <property type="molecule type" value="Genomic_DNA"/>
</dbReference>
<comment type="subcellular location">
    <subcellularLocation>
        <location evidence="1 10">Cell outer membrane</location>
        <topology evidence="1 10">Multi-pass membrane protein</topology>
    </subcellularLocation>
</comment>
<feature type="chain" id="PRO_5045436902" description="TonB-dependent receptor" evidence="12">
    <location>
        <begin position="22"/>
        <end position="676"/>
    </location>
</feature>
<reference evidence="16" key="1">
    <citation type="journal article" date="2019" name="Int. J. Syst. Evol. Microbiol.">
        <title>The Global Catalogue of Microorganisms (GCM) 10K type strain sequencing project: providing services to taxonomists for standard genome sequencing and annotation.</title>
        <authorList>
            <consortium name="The Broad Institute Genomics Platform"/>
            <consortium name="The Broad Institute Genome Sequencing Center for Infectious Disease"/>
            <person name="Wu L."/>
            <person name="Ma J."/>
        </authorList>
    </citation>
    <scope>NUCLEOTIDE SEQUENCE [LARGE SCALE GENOMIC DNA]</scope>
    <source>
        <strain evidence="16">JCM 18715</strain>
    </source>
</reference>
<evidence type="ECO:0000313" key="16">
    <source>
        <dbReference type="Proteomes" id="UP001500547"/>
    </source>
</evidence>
<keyword evidence="16" id="KW-1185">Reference proteome</keyword>
<dbReference type="InterPro" id="IPR036942">
    <property type="entry name" value="Beta-barrel_TonB_sf"/>
</dbReference>